<dbReference type="PANTHER" id="PTHR13812:SF19">
    <property type="entry name" value="KETIMINE REDUCTASE MU-CRYSTALLIN"/>
    <property type="match status" value="1"/>
</dbReference>
<dbReference type="STRING" id="1221996.QY95_04005"/>
<organism evidence="2 3">
    <name type="scientific">Bacillus thermotolerans</name>
    <name type="common">Quasibacillus thermotolerans</name>
    <dbReference type="NCBI Taxonomy" id="1221996"/>
    <lineage>
        <taxon>Bacteria</taxon>
        <taxon>Bacillati</taxon>
        <taxon>Bacillota</taxon>
        <taxon>Bacilli</taxon>
        <taxon>Bacillales</taxon>
        <taxon>Bacillaceae</taxon>
        <taxon>Bacillus</taxon>
    </lineage>
</organism>
<dbReference type="NCBIfam" id="NF006141">
    <property type="entry name" value="PRK08291.1"/>
    <property type="match status" value="1"/>
</dbReference>
<dbReference type="FunFam" id="3.40.50.720:FF:000311">
    <property type="entry name" value="Ornithine cyclodeaminase"/>
    <property type="match status" value="1"/>
</dbReference>
<reference evidence="2" key="1">
    <citation type="submission" date="2015-02" db="EMBL/GenBank/DDBJ databases">
        <title>Genome Assembly of Bacillaceae bacterium MTCC 8252.</title>
        <authorList>
            <person name="Verma A."/>
            <person name="Khatri I."/>
            <person name="Mual P."/>
            <person name="Subramanian S."/>
            <person name="Krishnamurthi S."/>
        </authorList>
    </citation>
    <scope>NUCLEOTIDE SEQUENCE [LARGE SCALE GENOMIC DNA]</scope>
    <source>
        <strain evidence="2">MTCC 8252</strain>
    </source>
</reference>
<proteinExistence type="inferred from homology"/>
<dbReference type="GO" id="GO:0019752">
    <property type="term" value="P:carboxylic acid metabolic process"/>
    <property type="evidence" value="ECO:0007669"/>
    <property type="project" value="UniProtKB-ARBA"/>
</dbReference>
<evidence type="ECO:0000256" key="1">
    <source>
        <dbReference type="ARBA" id="ARBA00008903"/>
    </source>
</evidence>
<name>A0A0F5HMA3_BACTR</name>
<dbReference type="EMBL" id="JWIR02000087">
    <property type="protein sequence ID" value="KKB34263.1"/>
    <property type="molecule type" value="Genomic_DNA"/>
</dbReference>
<dbReference type="RefSeq" id="WP_039234550.1">
    <property type="nucleotide sequence ID" value="NZ_JWIR02000087.1"/>
</dbReference>
<dbReference type="InterPro" id="IPR023401">
    <property type="entry name" value="ODC_N"/>
</dbReference>
<dbReference type="InterPro" id="IPR036291">
    <property type="entry name" value="NAD(P)-bd_dom_sf"/>
</dbReference>
<dbReference type="GO" id="GO:0016491">
    <property type="term" value="F:oxidoreductase activity"/>
    <property type="evidence" value="ECO:0007669"/>
    <property type="project" value="UniProtKB-ARBA"/>
</dbReference>
<dbReference type="SUPFAM" id="SSF51735">
    <property type="entry name" value="NAD(P)-binding Rossmann-fold domains"/>
    <property type="match status" value="1"/>
</dbReference>
<gene>
    <name evidence="2" type="ORF">QY95_04005</name>
</gene>
<protein>
    <submittedName>
        <fullName evidence="2">Ornithine cyclodeaminase</fullName>
    </submittedName>
</protein>
<accession>A0A0F5HLX1</accession>
<sequence length="334" mass="36498">MMIFTEKEIRSCVGLDLEAVRVIEEAFTDLAVSKVITPPIMRIDIEESNGEVDIKSAYVAGKPFFAIKVSSGFFDNYKLGLPSANGLMMIVSTVTGEPEALFLDNGYLTEVRTAAAGAVAAKHLAKEEVQAVGIIGTGAQARYQLRALQLVRRFEQVLVYGRSPQKVQAFKEEVEKELGIEVTACSSPRQVVVSCDIVVTTTPAKDPIIKADWLHPGLHITAMGSDAEEKQELEAEVLNKADRIICDRKDQCLRLGELHHAAEQGDGKTADQAIELGEITAKRIEGRRSDKDITVCDLTGTGVQDTAIALYAYKWLKAQKTSGLIIENKKISFS</sequence>
<dbReference type="GO" id="GO:0005737">
    <property type="term" value="C:cytoplasm"/>
    <property type="evidence" value="ECO:0007669"/>
    <property type="project" value="TreeGrafter"/>
</dbReference>
<dbReference type="Gene3D" id="3.40.50.720">
    <property type="entry name" value="NAD(P)-binding Rossmann-like Domain"/>
    <property type="match status" value="1"/>
</dbReference>
<evidence type="ECO:0000313" key="3">
    <source>
        <dbReference type="Proteomes" id="UP000031563"/>
    </source>
</evidence>
<evidence type="ECO:0000313" key="2">
    <source>
        <dbReference type="EMBL" id="KKB34263.1"/>
    </source>
</evidence>
<dbReference type="PANTHER" id="PTHR13812">
    <property type="entry name" value="KETIMINE REDUCTASE MU-CRYSTALLIN"/>
    <property type="match status" value="1"/>
</dbReference>
<accession>A0A0F5HMA3</accession>
<dbReference type="Pfam" id="PF02423">
    <property type="entry name" value="OCD_Mu_crystall"/>
    <property type="match status" value="1"/>
</dbReference>
<keyword evidence="3" id="KW-1185">Reference proteome</keyword>
<dbReference type="Proteomes" id="UP000031563">
    <property type="component" value="Unassembled WGS sequence"/>
</dbReference>
<dbReference type="AlphaFoldDB" id="A0A0F5HMA3"/>
<comment type="caution">
    <text evidence="2">The sequence shown here is derived from an EMBL/GenBank/DDBJ whole genome shotgun (WGS) entry which is preliminary data.</text>
</comment>
<dbReference type="PIRSF" id="PIRSF001439">
    <property type="entry name" value="CryM"/>
    <property type="match status" value="1"/>
</dbReference>
<dbReference type="Gene3D" id="3.30.1780.10">
    <property type="entry name" value="ornithine cyclodeaminase, domain 1"/>
    <property type="match status" value="1"/>
</dbReference>
<comment type="similarity">
    <text evidence="1">Belongs to the ornithine cyclodeaminase/mu-crystallin family.</text>
</comment>
<dbReference type="InterPro" id="IPR003462">
    <property type="entry name" value="ODC_Mu_crystall"/>
</dbReference>
<dbReference type="OrthoDB" id="9792005at2"/>